<dbReference type="EMBL" id="FNDG01000001">
    <property type="protein sequence ID" value="SDG85117.1"/>
    <property type="molecule type" value="Genomic_DNA"/>
</dbReference>
<dbReference type="InterPro" id="IPR025166">
    <property type="entry name" value="Integrase_DNA_bind_dom"/>
</dbReference>
<evidence type="ECO:0000313" key="7">
    <source>
        <dbReference type="Proteomes" id="UP000198606"/>
    </source>
</evidence>
<dbReference type="PANTHER" id="PTHR30629:SF2">
    <property type="entry name" value="PROPHAGE INTEGRASE INTS-RELATED"/>
    <property type="match status" value="1"/>
</dbReference>
<dbReference type="CDD" id="cd00801">
    <property type="entry name" value="INT_P4_C"/>
    <property type="match status" value="1"/>
</dbReference>
<evidence type="ECO:0000256" key="2">
    <source>
        <dbReference type="ARBA" id="ARBA00022908"/>
    </source>
</evidence>
<evidence type="ECO:0000256" key="4">
    <source>
        <dbReference type="ARBA" id="ARBA00023172"/>
    </source>
</evidence>
<dbReference type="InterPro" id="IPR010998">
    <property type="entry name" value="Integrase_recombinase_N"/>
</dbReference>
<comment type="similarity">
    <text evidence="1">Belongs to the 'phage' integrase family.</text>
</comment>
<dbReference type="STRING" id="29435.SAMN05216588_101184"/>
<dbReference type="RefSeq" id="WP_084305385.1">
    <property type="nucleotide sequence ID" value="NZ_FNDG01000001.1"/>
</dbReference>
<dbReference type="Gene3D" id="1.10.150.130">
    <property type="match status" value="1"/>
</dbReference>
<dbReference type="GO" id="GO:0003677">
    <property type="term" value="F:DNA binding"/>
    <property type="evidence" value="ECO:0007669"/>
    <property type="project" value="UniProtKB-KW"/>
</dbReference>
<keyword evidence="2" id="KW-0229">DNA integration</keyword>
<dbReference type="Pfam" id="PF13356">
    <property type="entry name" value="Arm-DNA-bind_3"/>
    <property type="match status" value="1"/>
</dbReference>
<dbReference type="PROSITE" id="PS51898">
    <property type="entry name" value="TYR_RECOMBINASE"/>
    <property type="match status" value="1"/>
</dbReference>
<dbReference type="GO" id="GO:0015074">
    <property type="term" value="P:DNA integration"/>
    <property type="evidence" value="ECO:0007669"/>
    <property type="project" value="UniProtKB-KW"/>
</dbReference>
<dbReference type="InterPro" id="IPR002104">
    <property type="entry name" value="Integrase_catalytic"/>
</dbReference>
<dbReference type="InterPro" id="IPR050808">
    <property type="entry name" value="Phage_Integrase"/>
</dbReference>
<reference evidence="6 7" key="1">
    <citation type="submission" date="2016-10" db="EMBL/GenBank/DDBJ databases">
        <authorList>
            <person name="de Groot N.N."/>
        </authorList>
    </citation>
    <scope>NUCLEOTIDE SEQUENCE [LARGE SCALE GENOMIC DNA]</scope>
    <source>
        <strain evidence="6 7">LMG 18387</strain>
    </source>
</reference>
<sequence>MKRADIKRRPMADTTLSSLEPEATVYREHDGQGLYFRVKPTGQKLWELRYAKPGTKARSWLGLGPYPSVSGAQARDKAHAARALIAQGIDPSTQRKAEVAQEKAKAESTFEPLAREWYAARVKGWGDGYAKRVMGALELHVFPKIGKRSYVDLTPMEWMELFRGMEKQGILEQMANVRRYCKEIYDLARVTGRAVNNPVDGLDKFLQKKKSENYAHVDQAELPKLLQAVSSYSNRVVRIGLRLLIINGLRPSEVREARWAEFDLDKGIWEIPAERMKKRREHIVPLATQSINLLKELQIYSGAYDRLFPGRNDRTKPLSNMVFNMALRRMGYQGEQTGHGFRHIASTTLNEHGFDENHIEAQLSHAKAGVAGVYNKAKYLEQRRIMMQWYADHLDALERGNVVSLPKRA</sequence>
<organism evidence="6 7">
    <name type="scientific">Phytopseudomonas flavescens</name>
    <dbReference type="NCBI Taxonomy" id="29435"/>
    <lineage>
        <taxon>Bacteria</taxon>
        <taxon>Pseudomonadati</taxon>
        <taxon>Pseudomonadota</taxon>
        <taxon>Gammaproteobacteria</taxon>
        <taxon>Pseudomonadales</taxon>
        <taxon>Pseudomonadaceae</taxon>
        <taxon>Phytopseudomonas</taxon>
    </lineage>
</organism>
<dbReference type="GO" id="GO:0006310">
    <property type="term" value="P:DNA recombination"/>
    <property type="evidence" value="ECO:0007669"/>
    <property type="project" value="UniProtKB-KW"/>
</dbReference>
<keyword evidence="3" id="KW-0238">DNA-binding</keyword>
<protein>
    <submittedName>
        <fullName evidence="6">Integrase</fullName>
    </submittedName>
</protein>
<evidence type="ECO:0000256" key="3">
    <source>
        <dbReference type="ARBA" id="ARBA00023125"/>
    </source>
</evidence>
<dbReference type="InterPro" id="IPR013762">
    <property type="entry name" value="Integrase-like_cat_sf"/>
</dbReference>
<dbReference type="Gene3D" id="1.10.443.10">
    <property type="entry name" value="Intergrase catalytic core"/>
    <property type="match status" value="1"/>
</dbReference>
<dbReference type="Gene3D" id="3.30.160.390">
    <property type="entry name" value="Integrase, DNA-binding domain"/>
    <property type="match status" value="1"/>
</dbReference>
<dbReference type="Pfam" id="PF22022">
    <property type="entry name" value="Phage_int_M"/>
    <property type="match status" value="1"/>
</dbReference>
<gene>
    <name evidence="6" type="ORF">SAMN05216588_101184</name>
</gene>
<evidence type="ECO:0000256" key="1">
    <source>
        <dbReference type="ARBA" id="ARBA00008857"/>
    </source>
</evidence>
<proteinExistence type="inferred from homology"/>
<keyword evidence="4" id="KW-0233">DNA recombination</keyword>
<evidence type="ECO:0000259" key="5">
    <source>
        <dbReference type="PROSITE" id="PS51898"/>
    </source>
</evidence>
<dbReference type="Proteomes" id="UP000198606">
    <property type="component" value="Unassembled WGS sequence"/>
</dbReference>
<dbReference type="InterPro" id="IPR053876">
    <property type="entry name" value="Phage_int_M"/>
</dbReference>
<name>A0A1G7XLR0_9GAMM</name>
<evidence type="ECO:0000313" key="6">
    <source>
        <dbReference type="EMBL" id="SDG85117.1"/>
    </source>
</evidence>
<dbReference type="AlphaFoldDB" id="A0A1G7XLR0"/>
<accession>A0A1G7XLR0</accession>
<feature type="domain" description="Tyr recombinase" evidence="5">
    <location>
        <begin position="212"/>
        <end position="387"/>
    </location>
</feature>
<dbReference type="SUPFAM" id="SSF56349">
    <property type="entry name" value="DNA breaking-rejoining enzymes"/>
    <property type="match status" value="1"/>
</dbReference>
<dbReference type="InterPro" id="IPR011010">
    <property type="entry name" value="DNA_brk_join_enz"/>
</dbReference>
<dbReference type="Pfam" id="PF00589">
    <property type="entry name" value="Phage_integrase"/>
    <property type="match status" value="1"/>
</dbReference>
<dbReference type="PANTHER" id="PTHR30629">
    <property type="entry name" value="PROPHAGE INTEGRASE"/>
    <property type="match status" value="1"/>
</dbReference>
<dbReference type="InterPro" id="IPR038488">
    <property type="entry name" value="Integrase_DNA-bd_sf"/>
</dbReference>